<dbReference type="InterPro" id="IPR000914">
    <property type="entry name" value="SBP_5_dom"/>
</dbReference>
<dbReference type="SUPFAM" id="SSF53850">
    <property type="entry name" value="Periplasmic binding protein-like II"/>
    <property type="match status" value="1"/>
</dbReference>
<dbReference type="PANTHER" id="PTHR30290">
    <property type="entry name" value="PERIPLASMIC BINDING COMPONENT OF ABC TRANSPORTER"/>
    <property type="match status" value="1"/>
</dbReference>
<accession>A0AAV3UJC1</accession>
<keyword evidence="2" id="KW-0813">Transport</keyword>
<dbReference type="Proteomes" id="UP001501729">
    <property type="component" value="Unassembled WGS sequence"/>
</dbReference>
<dbReference type="PANTHER" id="PTHR30290:SF9">
    <property type="entry name" value="OLIGOPEPTIDE-BINDING PROTEIN APPA"/>
    <property type="match status" value="1"/>
</dbReference>
<gene>
    <name evidence="5" type="ORF">GCM10025751_30520</name>
</gene>
<evidence type="ECO:0000313" key="6">
    <source>
        <dbReference type="Proteomes" id="UP001501729"/>
    </source>
</evidence>
<keyword evidence="3" id="KW-0732">Signal</keyword>
<dbReference type="EMBL" id="BAABKX010000013">
    <property type="protein sequence ID" value="GAA5053366.1"/>
    <property type="molecule type" value="Genomic_DNA"/>
</dbReference>
<reference evidence="5 6" key="1">
    <citation type="journal article" date="2019" name="Int. J. Syst. Evol. Microbiol.">
        <title>The Global Catalogue of Microorganisms (GCM) 10K type strain sequencing project: providing services to taxonomists for standard genome sequencing and annotation.</title>
        <authorList>
            <consortium name="The Broad Institute Genomics Platform"/>
            <consortium name="The Broad Institute Genome Sequencing Center for Infectious Disease"/>
            <person name="Wu L."/>
            <person name="Ma J."/>
        </authorList>
    </citation>
    <scope>NUCLEOTIDE SEQUENCE [LARGE SCALE GENOMIC DNA]</scope>
    <source>
        <strain evidence="5 6">JCM 17504</strain>
    </source>
</reference>
<dbReference type="GO" id="GO:1904680">
    <property type="term" value="F:peptide transmembrane transporter activity"/>
    <property type="evidence" value="ECO:0007669"/>
    <property type="project" value="TreeGrafter"/>
</dbReference>
<comment type="caution">
    <text evidence="5">The sequence shown here is derived from an EMBL/GenBank/DDBJ whole genome shotgun (WGS) entry which is preliminary data.</text>
</comment>
<dbReference type="AlphaFoldDB" id="A0AAV3UJC1"/>
<feature type="domain" description="Solute-binding protein family 5" evidence="4">
    <location>
        <begin position="99"/>
        <end position="159"/>
    </location>
</feature>
<evidence type="ECO:0000259" key="4">
    <source>
        <dbReference type="Pfam" id="PF00496"/>
    </source>
</evidence>
<name>A0AAV3UJC1_9EURY</name>
<dbReference type="Pfam" id="PF00496">
    <property type="entry name" value="SBP_bac_5"/>
    <property type="match status" value="1"/>
</dbReference>
<evidence type="ECO:0000256" key="1">
    <source>
        <dbReference type="ARBA" id="ARBA00005695"/>
    </source>
</evidence>
<dbReference type="InterPro" id="IPR039424">
    <property type="entry name" value="SBP_5"/>
</dbReference>
<comment type="similarity">
    <text evidence="1">Belongs to the bacterial solute-binding protein 5 family.</text>
</comment>
<evidence type="ECO:0000256" key="2">
    <source>
        <dbReference type="ARBA" id="ARBA00022448"/>
    </source>
</evidence>
<evidence type="ECO:0000313" key="5">
    <source>
        <dbReference type="EMBL" id="GAA5053366.1"/>
    </source>
</evidence>
<dbReference type="GO" id="GO:0015833">
    <property type="term" value="P:peptide transport"/>
    <property type="evidence" value="ECO:0007669"/>
    <property type="project" value="TreeGrafter"/>
</dbReference>
<dbReference type="Gene3D" id="3.40.190.10">
    <property type="entry name" value="Periplasmic binding protein-like II"/>
    <property type="match status" value="1"/>
</dbReference>
<sequence length="177" mass="19090">MDMDALNESCAVASARRQFLVGLGTSVTTTLLAGCTSDNGSNANGPKTTPDEIPKGGTLEVTAAADPQNLDPHTTTIDVAQMVLDNVVEGLFTLDENLKLEPVLATDYKLRDNETTYDIALKENVTFHDGSEFTSADVKYSIERILDPDVPRPRCWFTTRGDSSKRDASAAFPTTTS</sequence>
<organism evidence="5 6">
    <name type="scientific">Haladaptatus pallidirubidus</name>
    <dbReference type="NCBI Taxonomy" id="1008152"/>
    <lineage>
        <taxon>Archaea</taxon>
        <taxon>Methanobacteriati</taxon>
        <taxon>Methanobacteriota</taxon>
        <taxon>Stenosarchaea group</taxon>
        <taxon>Halobacteria</taxon>
        <taxon>Halobacteriales</taxon>
        <taxon>Haladaptataceae</taxon>
        <taxon>Haladaptatus</taxon>
    </lineage>
</organism>
<proteinExistence type="inferred from homology"/>
<keyword evidence="6" id="KW-1185">Reference proteome</keyword>
<protein>
    <recommendedName>
        <fullName evidence="4">Solute-binding protein family 5 domain-containing protein</fullName>
    </recommendedName>
</protein>
<evidence type="ECO:0000256" key="3">
    <source>
        <dbReference type="ARBA" id="ARBA00022729"/>
    </source>
</evidence>